<dbReference type="RefSeq" id="WP_256182423.1">
    <property type="nucleotide sequence ID" value="NZ_DBEWVB010000083.1"/>
</dbReference>
<dbReference type="AlphaFoldDB" id="A0AAW5KCH8"/>
<dbReference type="PANTHER" id="PTHR39673:SF5">
    <property type="entry name" value="TUNGSTEN-CONTAINING FORMYLMETHANOFURAN DEHYDROGENASE 2 SUBUNIT C"/>
    <property type="match status" value="1"/>
</dbReference>
<sequence>MEKMVIDAGGLDFAALNAKIRECGSGDILIKNCLGQRYIAVAESDKNIRIEGVPGNALGAYLGGGVIEVEGNAQEAVGDTMNDGEIIIHGSCGDGAGYAMRGGRIMIAGDVGYRAGIHMKAYGEHLPVMVVGGSAGSFLGEYQAGGMIIVLGLNRADGAPPVHNYCGAGMYGGRIFLRAERMPSGLPPEIEAGWAAEADLDDMRRHAADFCRAFSLSLGEVMAARFVVLRPTGKNPYEKLYVNN</sequence>
<dbReference type="InterPro" id="IPR002489">
    <property type="entry name" value="Glu_synth_asu_C"/>
</dbReference>
<dbReference type="Gene3D" id="2.160.20.60">
    <property type="entry name" value="Glutamate synthase, alpha subunit, C-terminal domain"/>
    <property type="match status" value="1"/>
</dbReference>
<keyword evidence="3" id="KW-1185">Reference proteome</keyword>
<dbReference type="InterPro" id="IPR036485">
    <property type="entry name" value="Glu_synth_asu_C_sf"/>
</dbReference>
<dbReference type="PANTHER" id="PTHR39673">
    <property type="entry name" value="TUNGSTEN FORMYLMETHANOFURAN DEHYDROGENASE, SUBUNIT C (FWDC)"/>
    <property type="match status" value="1"/>
</dbReference>
<dbReference type="SUPFAM" id="SSF69336">
    <property type="entry name" value="Alpha subunit of glutamate synthase, C-terminal domain"/>
    <property type="match status" value="1"/>
</dbReference>
<reference evidence="2 3" key="1">
    <citation type="submission" date="2022-06" db="EMBL/GenBank/DDBJ databases">
        <title>Isolation of gut microbiota from human fecal samples.</title>
        <authorList>
            <person name="Pamer E.G."/>
            <person name="Barat B."/>
            <person name="Waligurski E."/>
            <person name="Medina S."/>
            <person name="Paddock L."/>
            <person name="Mostad J."/>
        </authorList>
    </citation>
    <scope>NUCLEOTIDE SEQUENCE [LARGE SCALE GENOMIC DNA]</scope>
    <source>
        <strain evidence="2 3">DFI.9.90</strain>
    </source>
</reference>
<dbReference type="Pfam" id="PF01493">
    <property type="entry name" value="GXGXG"/>
    <property type="match status" value="1"/>
</dbReference>
<evidence type="ECO:0000313" key="3">
    <source>
        <dbReference type="Proteomes" id="UP001205919"/>
    </source>
</evidence>
<protein>
    <recommendedName>
        <fullName evidence="1">Glutamate synthase alpha subunit C-terminal domain-containing protein</fullName>
    </recommendedName>
</protein>
<feature type="domain" description="Glutamate synthase alpha subunit C-terminal" evidence="1">
    <location>
        <begin position="29"/>
        <end position="180"/>
    </location>
</feature>
<evidence type="ECO:0000313" key="2">
    <source>
        <dbReference type="EMBL" id="MCQ4815729.1"/>
    </source>
</evidence>
<proteinExistence type="predicted"/>
<gene>
    <name evidence="2" type="ORF">NE630_14935</name>
</gene>
<evidence type="ECO:0000259" key="1">
    <source>
        <dbReference type="Pfam" id="PF01493"/>
    </source>
</evidence>
<dbReference type="GO" id="GO:0016491">
    <property type="term" value="F:oxidoreductase activity"/>
    <property type="evidence" value="ECO:0007669"/>
    <property type="project" value="InterPro"/>
</dbReference>
<comment type="caution">
    <text evidence="2">The sequence shown here is derived from an EMBL/GenBank/DDBJ whole genome shotgun (WGS) entry which is preliminary data.</text>
</comment>
<dbReference type="EMBL" id="JANFYT010000063">
    <property type="protein sequence ID" value="MCQ4815729.1"/>
    <property type="molecule type" value="Genomic_DNA"/>
</dbReference>
<organism evidence="2 3">
    <name type="scientific">Cloacibacillus evryensis</name>
    <dbReference type="NCBI Taxonomy" id="508460"/>
    <lineage>
        <taxon>Bacteria</taxon>
        <taxon>Thermotogati</taxon>
        <taxon>Synergistota</taxon>
        <taxon>Synergistia</taxon>
        <taxon>Synergistales</taxon>
        <taxon>Synergistaceae</taxon>
        <taxon>Cloacibacillus</taxon>
    </lineage>
</organism>
<dbReference type="Proteomes" id="UP001205919">
    <property type="component" value="Unassembled WGS sequence"/>
</dbReference>
<accession>A0AAW5KCH8</accession>
<name>A0AAW5KCH8_9BACT</name>